<dbReference type="Gene3D" id="2.60.120.10">
    <property type="entry name" value="Jelly Rolls"/>
    <property type="match status" value="1"/>
</dbReference>
<organism evidence="3">
    <name type="scientific">freshwater metagenome</name>
    <dbReference type="NCBI Taxonomy" id="449393"/>
    <lineage>
        <taxon>unclassified sequences</taxon>
        <taxon>metagenomes</taxon>
        <taxon>ecological metagenomes</taxon>
    </lineage>
</organism>
<feature type="domain" description="Cupin type-2" evidence="2">
    <location>
        <begin position="47"/>
        <end position="117"/>
    </location>
</feature>
<gene>
    <name evidence="3" type="ORF">UFOPK1808_00891</name>
</gene>
<dbReference type="InterPro" id="IPR014710">
    <property type="entry name" value="RmlC-like_jellyroll"/>
</dbReference>
<evidence type="ECO:0000256" key="1">
    <source>
        <dbReference type="ARBA" id="ARBA00022723"/>
    </source>
</evidence>
<name>A0A6J6GRE3_9ZZZZ</name>
<dbReference type="EMBL" id="CAEZUL010000095">
    <property type="protein sequence ID" value="CAB4602840.1"/>
    <property type="molecule type" value="Genomic_DNA"/>
</dbReference>
<dbReference type="InterPro" id="IPR011051">
    <property type="entry name" value="RmlC_Cupin_sf"/>
</dbReference>
<protein>
    <submittedName>
        <fullName evidence="3">Unannotated protein</fullName>
    </submittedName>
</protein>
<dbReference type="InterPro" id="IPR051610">
    <property type="entry name" value="GPI/OXD"/>
</dbReference>
<dbReference type="AlphaFoldDB" id="A0A6J6GRE3"/>
<reference evidence="3" key="1">
    <citation type="submission" date="2020-05" db="EMBL/GenBank/DDBJ databases">
        <authorList>
            <person name="Chiriac C."/>
            <person name="Salcher M."/>
            <person name="Ghai R."/>
            <person name="Kavagutti S V."/>
        </authorList>
    </citation>
    <scope>NUCLEOTIDE SEQUENCE</scope>
</reference>
<keyword evidence="1" id="KW-0479">Metal-binding</keyword>
<evidence type="ECO:0000313" key="3">
    <source>
        <dbReference type="EMBL" id="CAB4602840.1"/>
    </source>
</evidence>
<sequence>MATGDAVFRRESDCETESWRDPVSGHVDWWTLFSSDRTNTEGLTVGVAEIPVGAPEPPRGHQHVQAEVYYFLSGTGQVVVNGTRTNVTSGDAVFIPSDAEHVAVNTGTEPLRLLYVFAADSFADIEYKFPE</sequence>
<dbReference type="GO" id="GO:0046872">
    <property type="term" value="F:metal ion binding"/>
    <property type="evidence" value="ECO:0007669"/>
    <property type="project" value="UniProtKB-KW"/>
</dbReference>
<dbReference type="Pfam" id="PF07883">
    <property type="entry name" value="Cupin_2"/>
    <property type="match status" value="1"/>
</dbReference>
<dbReference type="PANTHER" id="PTHR35848:SF6">
    <property type="entry name" value="CUPIN TYPE-2 DOMAIN-CONTAINING PROTEIN"/>
    <property type="match status" value="1"/>
</dbReference>
<dbReference type="InterPro" id="IPR013096">
    <property type="entry name" value="Cupin_2"/>
</dbReference>
<proteinExistence type="predicted"/>
<dbReference type="PANTHER" id="PTHR35848">
    <property type="entry name" value="OXALATE-BINDING PROTEIN"/>
    <property type="match status" value="1"/>
</dbReference>
<accession>A0A6J6GRE3</accession>
<evidence type="ECO:0000259" key="2">
    <source>
        <dbReference type="Pfam" id="PF07883"/>
    </source>
</evidence>
<dbReference type="SUPFAM" id="SSF51182">
    <property type="entry name" value="RmlC-like cupins"/>
    <property type="match status" value="1"/>
</dbReference>